<dbReference type="Proteomes" id="UP000441354">
    <property type="component" value="Unassembled WGS sequence"/>
</dbReference>
<evidence type="ECO:0000256" key="1">
    <source>
        <dbReference type="SAM" id="MobiDB-lite"/>
    </source>
</evidence>
<evidence type="ECO:0000313" key="2">
    <source>
        <dbReference type="EMBL" id="KAB2335704.1"/>
    </source>
</evidence>
<dbReference type="OrthoDB" id="9990828at2"/>
<proteinExistence type="predicted"/>
<organism evidence="2 3">
    <name type="scientific">Bacillus mesophilum</name>
    <dbReference type="NCBI Taxonomy" id="1071718"/>
    <lineage>
        <taxon>Bacteria</taxon>
        <taxon>Bacillati</taxon>
        <taxon>Bacillota</taxon>
        <taxon>Bacilli</taxon>
        <taxon>Bacillales</taxon>
        <taxon>Bacillaceae</taxon>
        <taxon>Bacillus</taxon>
    </lineage>
</organism>
<evidence type="ECO:0000313" key="3">
    <source>
        <dbReference type="Proteomes" id="UP000441354"/>
    </source>
</evidence>
<reference evidence="2 3" key="1">
    <citation type="journal article" date="2014" name="Arch. Microbiol.">
        <title>Bacillus mesophilum sp. nov., strain IITR-54T, a novel 4-chlorobiphenyl dechlorinating bacterium.</title>
        <authorList>
            <person name="Manickam N."/>
            <person name="Singh N.K."/>
            <person name="Bajaj A."/>
            <person name="Kumar R.M."/>
            <person name="Kaur G."/>
            <person name="Kaur N."/>
            <person name="Bala M."/>
            <person name="Kumar A."/>
            <person name="Mayilraj S."/>
        </authorList>
    </citation>
    <scope>NUCLEOTIDE SEQUENCE [LARGE SCALE GENOMIC DNA]</scope>
    <source>
        <strain evidence="2 3">IITR-54</strain>
    </source>
</reference>
<dbReference type="InterPro" id="IPR020139">
    <property type="entry name" value="DUF2642"/>
</dbReference>
<feature type="region of interest" description="Disordered" evidence="1">
    <location>
        <begin position="32"/>
        <end position="70"/>
    </location>
</feature>
<dbReference type="AlphaFoldDB" id="A0A7V7RQI9"/>
<feature type="compositionally biased region" description="Pro residues" evidence="1">
    <location>
        <begin position="55"/>
        <end position="68"/>
    </location>
</feature>
<dbReference type="Pfam" id="PF10842">
    <property type="entry name" value="DUF2642"/>
    <property type="match status" value="1"/>
</dbReference>
<feature type="compositionally biased region" description="Basic residues" evidence="1">
    <location>
        <begin position="33"/>
        <end position="43"/>
    </location>
</feature>
<comment type="caution">
    <text evidence="2">The sequence shown here is derived from an EMBL/GenBank/DDBJ whole genome shotgun (WGS) entry which is preliminary data.</text>
</comment>
<gene>
    <name evidence="2" type="ORF">F7732_03815</name>
</gene>
<dbReference type="RefSeq" id="WP_066445743.1">
    <property type="nucleotide sequence ID" value="NZ_WBOT01000001.1"/>
</dbReference>
<dbReference type="EMBL" id="WBOT01000001">
    <property type="protein sequence ID" value="KAB2335704.1"/>
    <property type="molecule type" value="Genomic_DNA"/>
</dbReference>
<protein>
    <submittedName>
        <fullName evidence="2">DUF2642 domain-containing protein</fullName>
    </submittedName>
</protein>
<accession>A0A7V7RQI9</accession>
<sequence length="127" mass="13688">MRIDLEDITAIPSRFGLGFVTELLNSMLGVNPGKKHHHDHKKPGHCENGGGRPGPVFPPAPILPPTPRPGIDDELEELLGRQVQVNTNGGQVGGILAVVRRDYLVLNNGTDFLLVPTDNMQGVVTID</sequence>
<keyword evidence="3" id="KW-1185">Reference proteome</keyword>
<name>A0A7V7RQI9_9BACI</name>